<dbReference type="EMBL" id="CYGY02000153">
    <property type="protein sequence ID" value="SIT51939.1"/>
    <property type="molecule type" value="Genomic_DNA"/>
</dbReference>
<reference evidence="1" key="1">
    <citation type="submission" date="2016-12" db="EMBL/GenBank/DDBJ databases">
        <authorList>
            <person name="Moulin L."/>
        </authorList>
    </citation>
    <scope>NUCLEOTIDE SEQUENCE [LARGE SCALE GENOMIC DNA]</scope>
    <source>
        <strain evidence="1">STM 7183</strain>
    </source>
</reference>
<proteinExistence type="predicted"/>
<sequence>MTYGAGIWPSVNTMQLKAQAGLLYDPPDNVGPADSALGMVGRDIGDEAAHDVAVRIQPFGGDGLDGIFLVLYPGLR</sequence>
<keyword evidence="2" id="KW-1185">Reference proteome</keyword>
<comment type="caution">
    <text evidence="1">The sequence shown here is derived from an EMBL/GenBank/DDBJ whole genome shotgun (WGS) entry which is preliminary data.</text>
</comment>
<dbReference type="AlphaFoldDB" id="A0A1N7SY99"/>
<protein>
    <submittedName>
        <fullName evidence="1">Uncharacterized protein</fullName>
    </submittedName>
</protein>
<dbReference type="Proteomes" id="UP000195569">
    <property type="component" value="Unassembled WGS sequence"/>
</dbReference>
<accession>A0A1N7SY99</accession>
<evidence type="ECO:0000313" key="1">
    <source>
        <dbReference type="EMBL" id="SIT51939.1"/>
    </source>
</evidence>
<organism evidence="1 2">
    <name type="scientific">Paraburkholderia piptadeniae</name>
    <dbReference type="NCBI Taxonomy" id="1701573"/>
    <lineage>
        <taxon>Bacteria</taxon>
        <taxon>Pseudomonadati</taxon>
        <taxon>Pseudomonadota</taxon>
        <taxon>Betaproteobacteria</taxon>
        <taxon>Burkholderiales</taxon>
        <taxon>Burkholderiaceae</taxon>
        <taxon>Paraburkholderia</taxon>
    </lineage>
</organism>
<gene>
    <name evidence="1" type="ORF">BN2476_1530019</name>
</gene>
<name>A0A1N7SY99_9BURK</name>
<evidence type="ECO:0000313" key="2">
    <source>
        <dbReference type="Proteomes" id="UP000195569"/>
    </source>
</evidence>